<keyword evidence="1" id="KW-0472">Membrane</keyword>
<accession>A0A3B0UXS5</accession>
<dbReference type="Pfam" id="PF19851">
    <property type="entry name" value="DUF6326"/>
    <property type="match status" value="1"/>
</dbReference>
<organism evidence="2">
    <name type="scientific">hydrothermal vent metagenome</name>
    <dbReference type="NCBI Taxonomy" id="652676"/>
    <lineage>
        <taxon>unclassified sequences</taxon>
        <taxon>metagenomes</taxon>
        <taxon>ecological metagenomes</taxon>
    </lineage>
</organism>
<proteinExistence type="predicted"/>
<dbReference type="InterPro" id="IPR046289">
    <property type="entry name" value="DUF6326"/>
</dbReference>
<gene>
    <name evidence="2" type="ORF">MNBD_ALPHA11-1561</name>
</gene>
<feature type="transmembrane region" description="Helical" evidence="1">
    <location>
        <begin position="84"/>
        <end position="103"/>
    </location>
</feature>
<sequence>MFNMAYADILSLNIPGAQEKLLAFAGDTPITQLMLLGAIIIQIPIGMIFLSRALDFTVNRWANIIASVVTIAFVVGGGSLTPHYILIAMIEVVCMLLIFWYAWKWENPEG</sequence>
<dbReference type="AlphaFoldDB" id="A0A3B0UXS5"/>
<reference evidence="2" key="1">
    <citation type="submission" date="2018-06" db="EMBL/GenBank/DDBJ databases">
        <authorList>
            <person name="Zhirakovskaya E."/>
        </authorList>
    </citation>
    <scope>NUCLEOTIDE SEQUENCE</scope>
</reference>
<feature type="transmembrane region" description="Helical" evidence="1">
    <location>
        <begin position="61"/>
        <end position="78"/>
    </location>
</feature>
<protein>
    <submittedName>
        <fullName evidence="2">Uncharacterized protein</fullName>
    </submittedName>
</protein>
<dbReference type="EMBL" id="UOEQ01000540">
    <property type="protein sequence ID" value="VAW24566.1"/>
    <property type="molecule type" value="Genomic_DNA"/>
</dbReference>
<evidence type="ECO:0000313" key="2">
    <source>
        <dbReference type="EMBL" id="VAW24566.1"/>
    </source>
</evidence>
<feature type="transmembrane region" description="Helical" evidence="1">
    <location>
        <begin position="30"/>
        <end position="49"/>
    </location>
</feature>
<keyword evidence="1" id="KW-1133">Transmembrane helix</keyword>
<keyword evidence="1" id="KW-0812">Transmembrane</keyword>
<name>A0A3B0UXS5_9ZZZZ</name>
<evidence type="ECO:0000256" key="1">
    <source>
        <dbReference type="SAM" id="Phobius"/>
    </source>
</evidence>